<dbReference type="GO" id="GO:0046872">
    <property type="term" value="F:metal ion binding"/>
    <property type="evidence" value="ECO:0007669"/>
    <property type="project" value="UniProtKB-KW"/>
</dbReference>
<keyword evidence="7" id="KW-0479">Metal-binding</keyword>
<keyword evidence="2" id="KW-1003">Cell membrane</keyword>
<feature type="transmembrane region" description="Helical" evidence="8">
    <location>
        <begin position="167"/>
        <end position="185"/>
    </location>
</feature>
<feature type="transmembrane region" description="Helical" evidence="8">
    <location>
        <begin position="107"/>
        <end position="131"/>
    </location>
</feature>
<gene>
    <name evidence="9" type="ORF">SAMN05216508_103113</name>
</gene>
<evidence type="ECO:0000256" key="7">
    <source>
        <dbReference type="PIRSR" id="PIRSR600715-1"/>
    </source>
</evidence>
<sequence>MTEITVTKMMVILSFAVAVGIAALVTPLAIRLAPKIGAMDVPKDGRRMHDHAMPRFGGLAIYVGSMVPILFWLHSDPRIRAAALGGTLVYLLGITDDLKNLNAKLKFGLETLIAILMYAMGLRIRFISTFFFGDGNWQFGEGLCFVVTVLWIVGITNTINLVDGLDGLAAGVASIAAVSIAYVAYIHGDTYGMTVVCLAMVCLAGGAVGFLPYNFYPSKIFMGDGGSLYLGFMLASLSVVGPLKQSTLVAIIVPVAVLGIPIFDTFFAIVRRLVNHRPIMEADKGHLHHRLIRSGYGQRRAVLMIYGISGIMGMTAILISRNLYKDAFALFCIAVLYVYVFLTDPNHKLPMMKAVDVKAEEDRQEKAAKHPKTDKK</sequence>
<keyword evidence="4 8" id="KW-0812">Transmembrane</keyword>
<dbReference type="EMBL" id="FPBT01000003">
    <property type="protein sequence ID" value="SFU39026.1"/>
    <property type="molecule type" value="Genomic_DNA"/>
</dbReference>
<evidence type="ECO:0000256" key="5">
    <source>
        <dbReference type="ARBA" id="ARBA00022989"/>
    </source>
</evidence>
<feature type="transmembrane region" description="Helical" evidence="8">
    <location>
        <begin position="12"/>
        <end position="33"/>
    </location>
</feature>
<evidence type="ECO:0000256" key="3">
    <source>
        <dbReference type="ARBA" id="ARBA00022679"/>
    </source>
</evidence>
<evidence type="ECO:0000256" key="8">
    <source>
        <dbReference type="SAM" id="Phobius"/>
    </source>
</evidence>
<feature type="transmembrane region" description="Helical" evidence="8">
    <location>
        <begin position="301"/>
        <end position="321"/>
    </location>
</feature>
<feature type="transmembrane region" description="Helical" evidence="8">
    <location>
        <begin position="191"/>
        <end position="213"/>
    </location>
</feature>
<dbReference type="GO" id="GO:0071555">
    <property type="term" value="P:cell wall organization"/>
    <property type="evidence" value="ECO:0007669"/>
    <property type="project" value="TreeGrafter"/>
</dbReference>
<feature type="transmembrane region" description="Helical" evidence="8">
    <location>
        <begin position="249"/>
        <end position="270"/>
    </location>
</feature>
<proteinExistence type="predicted"/>
<protein>
    <submittedName>
        <fullName evidence="9">UDP-GlcNAc:undecaprenyl-phosphate GlcNAc-1-phosphate transferase</fullName>
    </submittedName>
</protein>
<dbReference type="AlphaFoldDB" id="A0A1I7FSM8"/>
<dbReference type="STRING" id="155865.SAMN05216515_103113"/>
<keyword evidence="7" id="KW-0460">Magnesium</keyword>
<organism evidence="9 10">
    <name type="scientific">Eubacterium pyruvativorans</name>
    <dbReference type="NCBI Taxonomy" id="155865"/>
    <lineage>
        <taxon>Bacteria</taxon>
        <taxon>Bacillati</taxon>
        <taxon>Bacillota</taxon>
        <taxon>Clostridia</taxon>
        <taxon>Eubacteriales</taxon>
        <taxon>Eubacteriaceae</taxon>
        <taxon>Eubacterium</taxon>
    </lineage>
</organism>
<dbReference type="OrthoDB" id="9805475at2"/>
<dbReference type="InterPro" id="IPR000715">
    <property type="entry name" value="Glycosyl_transferase_4"/>
</dbReference>
<evidence type="ECO:0000313" key="9">
    <source>
        <dbReference type="EMBL" id="SFU39026.1"/>
    </source>
</evidence>
<comment type="subcellular location">
    <subcellularLocation>
        <location evidence="1">Cell membrane</location>
        <topology evidence="1">Multi-pass membrane protein</topology>
    </subcellularLocation>
</comment>
<dbReference type="GO" id="GO:0044038">
    <property type="term" value="P:cell wall macromolecule biosynthetic process"/>
    <property type="evidence" value="ECO:0007669"/>
    <property type="project" value="TreeGrafter"/>
</dbReference>
<evidence type="ECO:0000256" key="1">
    <source>
        <dbReference type="ARBA" id="ARBA00004651"/>
    </source>
</evidence>
<feature type="transmembrane region" description="Helical" evidence="8">
    <location>
        <begin position="327"/>
        <end position="343"/>
    </location>
</feature>
<reference evidence="9 10" key="1">
    <citation type="submission" date="2016-10" db="EMBL/GenBank/DDBJ databases">
        <authorList>
            <person name="de Groot N.N."/>
        </authorList>
    </citation>
    <scope>NUCLEOTIDE SEQUENCE [LARGE SCALE GENOMIC DNA]</scope>
    <source>
        <strain evidence="9 10">KHGC13</strain>
    </source>
</reference>
<dbReference type="GO" id="GO:0009103">
    <property type="term" value="P:lipopolysaccharide biosynthetic process"/>
    <property type="evidence" value="ECO:0007669"/>
    <property type="project" value="TreeGrafter"/>
</dbReference>
<evidence type="ECO:0000256" key="6">
    <source>
        <dbReference type="ARBA" id="ARBA00023136"/>
    </source>
</evidence>
<feature type="binding site" evidence="7">
    <location>
        <position position="224"/>
    </location>
    <ligand>
        <name>Mg(2+)</name>
        <dbReference type="ChEBI" id="CHEBI:18420"/>
    </ligand>
</feature>
<dbReference type="PANTHER" id="PTHR22926:SF3">
    <property type="entry name" value="UNDECAPRENYL-PHOSPHATE ALPHA-N-ACETYLGLUCOSAMINYL 1-PHOSPHATE TRANSFERASE"/>
    <property type="match status" value="1"/>
</dbReference>
<feature type="transmembrane region" description="Helical" evidence="8">
    <location>
        <begin position="54"/>
        <end position="73"/>
    </location>
</feature>
<feature type="binding site" evidence="7">
    <location>
        <position position="160"/>
    </location>
    <ligand>
        <name>Mg(2+)</name>
        <dbReference type="ChEBI" id="CHEBI:18420"/>
    </ligand>
</feature>
<dbReference type="PANTHER" id="PTHR22926">
    <property type="entry name" value="PHOSPHO-N-ACETYLMURAMOYL-PENTAPEPTIDE-TRANSFERASE"/>
    <property type="match status" value="1"/>
</dbReference>
<feature type="transmembrane region" description="Helical" evidence="8">
    <location>
        <begin position="225"/>
        <end position="243"/>
    </location>
</feature>
<dbReference type="CDD" id="cd06853">
    <property type="entry name" value="GT_WecA_like"/>
    <property type="match status" value="1"/>
</dbReference>
<dbReference type="Proteomes" id="UP000198817">
    <property type="component" value="Unassembled WGS sequence"/>
</dbReference>
<comment type="cofactor">
    <cofactor evidence="7">
        <name>Mg(2+)</name>
        <dbReference type="ChEBI" id="CHEBI:18420"/>
    </cofactor>
</comment>
<dbReference type="GO" id="GO:0005886">
    <property type="term" value="C:plasma membrane"/>
    <property type="evidence" value="ECO:0007669"/>
    <property type="project" value="UniProtKB-SubCell"/>
</dbReference>
<evidence type="ECO:0000256" key="4">
    <source>
        <dbReference type="ARBA" id="ARBA00022692"/>
    </source>
</evidence>
<evidence type="ECO:0000313" key="10">
    <source>
        <dbReference type="Proteomes" id="UP000198817"/>
    </source>
</evidence>
<dbReference type="GO" id="GO:0016780">
    <property type="term" value="F:phosphotransferase activity, for other substituted phosphate groups"/>
    <property type="evidence" value="ECO:0007669"/>
    <property type="project" value="InterPro"/>
</dbReference>
<keyword evidence="5 8" id="KW-1133">Transmembrane helix</keyword>
<keyword evidence="10" id="KW-1185">Reference proteome</keyword>
<name>A0A1I7FSM8_9FIRM</name>
<accession>A0A1I7FSM8</accession>
<dbReference type="Pfam" id="PF00953">
    <property type="entry name" value="Glycos_transf_4"/>
    <property type="match status" value="1"/>
</dbReference>
<evidence type="ECO:0000256" key="2">
    <source>
        <dbReference type="ARBA" id="ARBA00022475"/>
    </source>
</evidence>
<dbReference type="RefSeq" id="WP_090470140.1">
    <property type="nucleotide sequence ID" value="NZ_FOWF01000003.1"/>
</dbReference>
<keyword evidence="3 9" id="KW-0808">Transferase</keyword>
<feature type="transmembrane region" description="Helical" evidence="8">
    <location>
        <begin position="137"/>
        <end position="155"/>
    </location>
</feature>
<keyword evidence="6 8" id="KW-0472">Membrane</keyword>